<keyword evidence="5" id="KW-0680">Restriction system</keyword>
<evidence type="ECO:0000256" key="4">
    <source>
        <dbReference type="ARBA" id="ARBA00022691"/>
    </source>
</evidence>
<keyword evidence="9" id="KW-1185">Reference proteome</keyword>
<dbReference type="Proteomes" id="UP001597199">
    <property type="component" value="Unassembled WGS sequence"/>
</dbReference>
<keyword evidence="2 8" id="KW-0489">Methyltransferase</keyword>
<dbReference type="InterPro" id="IPR051537">
    <property type="entry name" value="DNA_Adenine_Mtase"/>
</dbReference>
<comment type="catalytic activity">
    <reaction evidence="6">
        <text>a 2'-deoxyadenosine in DNA + S-adenosyl-L-methionine = an N(6)-methyl-2'-deoxyadenosine in DNA + S-adenosyl-L-homocysteine + H(+)</text>
        <dbReference type="Rhea" id="RHEA:15197"/>
        <dbReference type="Rhea" id="RHEA-COMP:12418"/>
        <dbReference type="Rhea" id="RHEA-COMP:12419"/>
        <dbReference type="ChEBI" id="CHEBI:15378"/>
        <dbReference type="ChEBI" id="CHEBI:57856"/>
        <dbReference type="ChEBI" id="CHEBI:59789"/>
        <dbReference type="ChEBI" id="CHEBI:90615"/>
        <dbReference type="ChEBI" id="CHEBI:90616"/>
        <dbReference type="EC" id="2.1.1.72"/>
    </reaction>
</comment>
<sequence length="246" mass="28012">MSYDAVISNPPYSLDWSMDKSLTIDGYPLAPKSKADWQFVLEGIDQLNDNGTAVYVLPHGVLFRGASEGKIRQRVIEEGHLDAVIGLPDKLFDVTGIPVCLLVLKKHRTDTDTLFIDASNEFEKGKNKNVLKPEHVRRVVEAYHARKEIDKYAHVATLDEMRENDFNLNITRYVDTFEPEPVPSLTEIMNNMTEIDAQITHNEQDLADQFAQLVASTPEAQAELDRFVQFFGKRAKQHREEQLTLL</sequence>
<dbReference type="Gene3D" id="3.40.50.150">
    <property type="entry name" value="Vaccinia Virus protein VP39"/>
    <property type="match status" value="1"/>
</dbReference>
<evidence type="ECO:0000256" key="6">
    <source>
        <dbReference type="ARBA" id="ARBA00047942"/>
    </source>
</evidence>
<accession>A0ABW4BFQ6</accession>
<evidence type="ECO:0000256" key="1">
    <source>
        <dbReference type="ARBA" id="ARBA00011900"/>
    </source>
</evidence>
<evidence type="ECO:0000259" key="7">
    <source>
        <dbReference type="Pfam" id="PF02384"/>
    </source>
</evidence>
<name>A0ABW4BFQ6_9LACO</name>
<evidence type="ECO:0000256" key="3">
    <source>
        <dbReference type="ARBA" id="ARBA00022679"/>
    </source>
</evidence>
<dbReference type="GO" id="GO:0032259">
    <property type="term" value="P:methylation"/>
    <property type="evidence" value="ECO:0007669"/>
    <property type="project" value="UniProtKB-KW"/>
</dbReference>
<organism evidence="8 9">
    <name type="scientific">Lacticaseibacillus suilingensis</name>
    <dbReference type="NCBI Taxonomy" id="2799577"/>
    <lineage>
        <taxon>Bacteria</taxon>
        <taxon>Bacillati</taxon>
        <taxon>Bacillota</taxon>
        <taxon>Bacilli</taxon>
        <taxon>Lactobacillales</taxon>
        <taxon>Lactobacillaceae</taxon>
        <taxon>Lacticaseibacillus</taxon>
    </lineage>
</organism>
<dbReference type="SUPFAM" id="SSF53335">
    <property type="entry name" value="S-adenosyl-L-methionine-dependent methyltransferases"/>
    <property type="match status" value="1"/>
</dbReference>
<dbReference type="PRINTS" id="PR00507">
    <property type="entry name" value="N12N6MTFRASE"/>
</dbReference>
<evidence type="ECO:0000256" key="2">
    <source>
        <dbReference type="ARBA" id="ARBA00022603"/>
    </source>
</evidence>
<reference evidence="9" key="1">
    <citation type="journal article" date="2019" name="Int. J. Syst. Evol. Microbiol.">
        <title>The Global Catalogue of Microorganisms (GCM) 10K type strain sequencing project: providing services to taxonomists for standard genome sequencing and annotation.</title>
        <authorList>
            <consortium name="The Broad Institute Genomics Platform"/>
            <consortium name="The Broad Institute Genome Sequencing Center for Infectious Disease"/>
            <person name="Wu L."/>
            <person name="Ma J."/>
        </authorList>
    </citation>
    <scope>NUCLEOTIDE SEQUENCE [LARGE SCALE GENOMIC DNA]</scope>
    <source>
        <strain evidence="9">CCM 9110</strain>
    </source>
</reference>
<dbReference type="PANTHER" id="PTHR42933:SF1">
    <property type="entry name" value="SITE-SPECIFIC DNA-METHYLTRANSFERASE (ADENINE-SPECIFIC)"/>
    <property type="match status" value="1"/>
</dbReference>
<proteinExistence type="predicted"/>
<dbReference type="PROSITE" id="PS00092">
    <property type="entry name" value="N6_MTASE"/>
    <property type="match status" value="1"/>
</dbReference>
<dbReference type="EMBL" id="JBHTOA010000020">
    <property type="protein sequence ID" value="MFD1398620.1"/>
    <property type="molecule type" value="Genomic_DNA"/>
</dbReference>
<protein>
    <recommendedName>
        <fullName evidence="1">site-specific DNA-methyltransferase (adenine-specific)</fullName>
        <ecNumber evidence="1">2.1.1.72</ecNumber>
    </recommendedName>
</protein>
<evidence type="ECO:0000313" key="9">
    <source>
        <dbReference type="Proteomes" id="UP001597199"/>
    </source>
</evidence>
<dbReference type="InterPro" id="IPR002052">
    <property type="entry name" value="DNA_methylase_N6_adenine_CS"/>
</dbReference>
<feature type="domain" description="DNA methylase adenine-specific" evidence="7">
    <location>
        <begin position="2"/>
        <end position="178"/>
    </location>
</feature>
<evidence type="ECO:0000256" key="5">
    <source>
        <dbReference type="ARBA" id="ARBA00022747"/>
    </source>
</evidence>
<dbReference type="InterPro" id="IPR003356">
    <property type="entry name" value="DNA_methylase_A-5"/>
</dbReference>
<dbReference type="PANTHER" id="PTHR42933">
    <property type="entry name" value="SLR6095 PROTEIN"/>
    <property type="match status" value="1"/>
</dbReference>
<dbReference type="Pfam" id="PF02384">
    <property type="entry name" value="N6_Mtase"/>
    <property type="match status" value="1"/>
</dbReference>
<keyword evidence="3" id="KW-0808">Transferase</keyword>
<dbReference type="GO" id="GO:0008168">
    <property type="term" value="F:methyltransferase activity"/>
    <property type="evidence" value="ECO:0007669"/>
    <property type="project" value="UniProtKB-KW"/>
</dbReference>
<evidence type="ECO:0000313" key="8">
    <source>
        <dbReference type="EMBL" id="MFD1398620.1"/>
    </source>
</evidence>
<gene>
    <name evidence="8" type="ORF">ACFQ41_04810</name>
</gene>
<comment type="caution">
    <text evidence="8">The sequence shown here is derived from an EMBL/GenBank/DDBJ whole genome shotgun (WGS) entry which is preliminary data.</text>
</comment>
<dbReference type="EC" id="2.1.1.72" evidence="1"/>
<dbReference type="RefSeq" id="WP_204119407.1">
    <property type="nucleotide sequence ID" value="NZ_BOLV01000015.1"/>
</dbReference>
<dbReference type="InterPro" id="IPR029063">
    <property type="entry name" value="SAM-dependent_MTases_sf"/>
</dbReference>
<keyword evidence="4" id="KW-0949">S-adenosyl-L-methionine</keyword>